<organism evidence="6 7">
    <name type="scientific">Dethiosulfovibrio salsuginis</name>
    <dbReference type="NCBI Taxonomy" id="561720"/>
    <lineage>
        <taxon>Bacteria</taxon>
        <taxon>Thermotogati</taxon>
        <taxon>Synergistota</taxon>
        <taxon>Synergistia</taxon>
        <taxon>Synergistales</taxon>
        <taxon>Dethiosulfovibrionaceae</taxon>
        <taxon>Dethiosulfovibrio</taxon>
    </lineage>
</organism>
<dbReference type="InterPro" id="IPR003593">
    <property type="entry name" value="AAA+_ATPase"/>
</dbReference>
<evidence type="ECO:0000256" key="2">
    <source>
        <dbReference type="ARBA" id="ARBA00022741"/>
    </source>
</evidence>
<dbReference type="PANTHER" id="PTHR42794">
    <property type="entry name" value="HEMIN IMPORT ATP-BINDING PROTEIN HMUV"/>
    <property type="match status" value="1"/>
</dbReference>
<evidence type="ECO:0000256" key="3">
    <source>
        <dbReference type="ARBA" id="ARBA00022840"/>
    </source>
</evidence>
<dbReference type="EMBL" id="FXBB01000001">
    <property type="protein sequence ID" value="SMG12476.1"/>
    <property type="molecule type" value="Genomic_DNA"/>
</dbReference>
<keyword evidence="3 6" id="KW-0067">ATP-binding</keyword>
<feature type="domain" description="ABC transporter" evidence="5">
    <location>
        <begin position="4"/>
        <end position="237"/>
    </location>
</feature>
<dbReference type="GO" id="GO:0005524">
    <property type="term" value="F:ATP binding"/>
    <property type="evidence" value="ECO:0007669"/>
    <property type="project" value="UniProtKB-KW"/>
</dbReference>
<evidence type="ECO:0000256" key="1">
    <source>
        <dbReference type="ARBA" id="ARBA00022448"/>
    </source>
</evidence>
<dbReference type="InterPro" id="IPR027417">
    <property type="entry name" value="P-loop_NTPase"/>
</dbReference>
<dbReference type="GO" id="GO:0016887">
    <property type="term" value="F:ATP hydrolysis activity"/>
    <property type="evidence" value="ECO:0007669"/>
    <property type="project" value="InterPro"/>
</dbReference>
<dbReference type="SUPFAM" id="SSF52540">
    <property type="entry name" value="P-loop containing nucleoside triphosphate hydrolases"/>
    <property type="match status" value="1"/>
</dbReference>
<dbReference type="Gene3D" id="3.40.50.300">
    <property type="entry name" value="P-loop containing nucleotide triphosphate hydrolases"/>
    <property type="match status" value="1"/>
</dbReference>
<keyword evidence="2" id="KW-0547">Nucleotide-binding</keyword>
<dbReference type="Proteomes" id="UP000193355">
    <property type="component" value="Unassembled WGS sequence"/>
</dbReference>
<dbReference type="OrthoDB" id="4131at2"/>
<keyword evidence="1" id="KW-0813">Transport</keyword>
<keyword evidence="7" id="KW-1185">Reference proteome</keyword>
<evidence type="ECO:0000259" key="5">
    <source>
        <dbReference type="PROSITE" id="PS50893"/>
    </source>
</evidence>
<name>A0A1X7ID43_9BACT</name>
<dbReference type="AlphaFoldDB" id="A0A1X7ID43"/>
<dbReference type="STRING" id="561720.SAMN06275492_101334"/>
<dbReference type="RefSeq" id="WP_159448185.1">
    <property type="nucleotide sequence ID" value="NZ_FXBB01000001.1"/>
</dbReference>
<evidence type="ECO:0000256" key="4">
    <source>
        <dbReference type="ARBA" id="ARBA00022967"/>
    </source>
</evidence>
<dbReference type="InterPro" id="IPR003439">
    <property type="entry name" value="ABC_transporter-like_ATP-bd"/>
</dbReference>
<protein>
    <submittedName>
        <fullName evidence="6">Iron complex transport system ATP-binding protein</fullName>
    </submittedName>
</protein>
<keyword evidence="4" id="KW-1278">Translocase</keyword>
<dbReference type="SMART" id="SM00382">
    <property type="entry name" value="AAA"/>
    <property type="match status" value="1"/>
</dbReference>
<dbReference type="CDD" id="cd03214">
    <property type="entry name" value="ABC_Iron-Siderophores_B12_Hemin"/>
    <property type="match status" value="1"/>
</dbReference>
<proteinExistence type="predicted"/>
<dbReference type="InterPro" id="IPR017871">
    <property type="entry name" value="ABC_transporter-like_CS"/>
</dbReference>
<dbReference type="PROSITE" id="PS50893">
    <property type="entry name" value="ABC_TRANSPORTER_2"/>
    <property type="match status" value="1"/>
</dbReference>
<dbReference type="PANTHER" id="PTHR42794:SF1">
    <property type="entry name" value="HEMIN IMPORT ATP-BINDING PROTEIN HMUV"/>
    <property type="match status" value="1"/>
</dbReference>
<sequence>MNGLAIEDLKSLYPGGGGVEALSGVVNEGSITAVIGPNGSGKSTLLRAIAGLMGFSGKVRFRDLDLSRLSRSAMARTVAFVDQSPQMAYPFSVLEVLRMGRLPYGRKEPYSTESVERACCAADSMDLTGLLDRPVTQLSGGERQRVAVARAFVQDCPVFLLDEPSSALDPGHGAALFKLLQRATESGKAVLVTVHDVNLAVAFADSLWAMKGGKVIAQGDPCQVVDGGLLFQLYGIEFHRYDDERGGSRWFFR</sequence>
<evidence type="ECO:0000313" key="6">
    <source>
        <dbReference type="EMBL" id="SMG12476.1"/>
    </source>
</evidence>
<dbReference type="Pfam" id="PF00005">
    <property type="entry name" value="ABC_tran"/>
    <property type="match status" value="1"/>
</dbReference>
<gene>
    <name evidence="6" type="ORF">SAMN06275492_101334</name>
</gene>
<evidence type="ECO:0000313" key="7">
    <source>
        <dbReference type="Proteomes" id="UP000193355"/>
    </source>
</evidence>
<reference evidence="7" key="1">
    <citation type="submission" date="2017-04" db="EMBL/GenBank/DDBJ databases">
        <authorList>
            <person name="Varghese N."/>
            <person name="Submissions S."/>
        </authorList>
    </citation>
    <scope>NUCLEOTIDE SEQUENCE [LARGE SCALE GENOMIC DNA]</scope>
    <source>
        <strain evidence="7">USBA 82</strain>
    </source>
</reference>
<accession>A0A1X7ID43</accession>
<dbReference type="PROSITE" id="PS00211">
    <property type="entry name" value="ABC_TRANSPORTER_1"/>
    <property type="match status" value="1"/>
</dbReference>